<evidence type="ECO:0000313" key="2">
    <source>
        <dbReference type="Proteomes" id="UP000265614"/>
    </source>
</evidence>
<dbReference type="SUPFAM" id="SSF51905">
    <property type="entry name" value="FAD/NAD(P)-binding domain"/>
    <property type="match status" value="1"/>
</dbReference>
<dbReference type="Gene3D" id="3.50.50.60">
    <property type="entry name" value="FAD/NAD(P)-binding domain"/>
    <property type="match status" value="1"/>
</dbReference>
<sequence>MPDAGAVPTRPAVRAEPDTTDLTADVAVVGAGAAGLALADALARRGAGERVALLETPRADLRSPERTWCSWQDPASPALAGSVGAVWPHADVVGPGGARQRLDLPVPYVLVRSGDHARAVGARLAAAGARRLAVTVTGLRDSPDEPRAVVRGHDAEGRPVRVRARWVVDTRPPRLPPEVPPGRTRLLQHFRGWFVRTREDAFDPAAAVLMDFRPPQPPGEVAFGYVLPTSPREALVEYTGFSAAPLDGAGYDAALRAYAATAGLPPFDVVAVEQGVVPMTDEPLPRVVGPRTVRLGTAGGATRPSTGYTFAAALRQAEAVAGALVAGRPPVPPRAYRRRHLAMDSLLLRALVTGRVEGAAFLADLFARHPAERVVRFLDGATSPWEDLALMRTAPRGPMLATVAERALPRGLRRQPRG</sequence>
<proteinExistence type="predicted"/>
<evidence type="ECO:0000313" key="1">
    <source>
        <dbReference type="EMBL" id="RJK97541.1"/>
    </source>
</evidence>
<accession>A0A3A3ZM03</accession>
<name>A0A3A3ZM03_9ACTN</name>
<organism evidence="1 2">
    <name type="scientific">Vallicoccus soli</name>
    <dbReference type="NCBI Taxonomy" id="2339232"/>
    <lineage>
        <taxon>Bacteria</taxon>
        <taxon>Bacillati</taxon>
        <taxon>Actinomycetota</taxon>
        <taxon>Actinomycetes</taxon>
        <taxon>Motilibacterales</taxon>
        <taxon>Vallicoccaceae</taxon>
        <taxon>Vallicoccus</taxon>
    </lineage>
</organism>
<reference evidence="1 2" key="1">
    <citation type="submission" date="2018-09" db="EMBL/GenBank/DDBJ databases">
        <title>YIM 75000 draft genome.</title>
        <authorList>
            <person name="Tang S."/>
            <person name="Feng Y."/>
        </authorList>
    </citation>
    <scope>NUCLEOTIDE SEQUENCE [LARGE SCALE GENOMIC DNA]</scope>
    <source>
        <strain evidence="1 2">YIM 75000</strain>
    </source>
</reference>
<dbReference type="PRINTS" id="PR00411">
    <property type="entry name" value="PNDRDTASEI"/>
</dbReference>
<comment type="caution">
    <text evidence="1">The sequence shown here is derived from an EMBL/GenBank/DDBJ whole genome shotgun (WGS) entry which is preliminary data.</text>
</comment>
<dbReference type="Pfam" id="PF05834">
    <property type="entry name" value="Lycopene_cycl"/>
    <property type="match status" value="1"/>
</dbReference>
<dbReference type="AlphaFoldDB" id="A0A3A3ZM03"/>
<gene>
    <name evidence="1" type="ORF">D5H78_00405</name>
</gene>
<dbReference type="Proteomes" id="UP000265614">
    <property type="component" value="Unassembled WGS sequence"/>
</dbReference>
<keyword evidence="2" id="KW-1185">Reference proteome</keyword>
<dbReference type="InterPro" id="IPR036188">
    <property type="entry name" value="FAD/NAD-bd_sf"/>
</dbReference>
<protein>
    <submittedName>
        <fullName evidence="1">Lycopene cyclase</fullName>
    </submittedName>
</protein>
<dbReference type="EMBL" id="QZEZ01000001">
    <property type="protein sequence ID" value="RJK97541.1"/>
    <property type="molecule type" value="Genomic_DNA"/>
</dbReference>
<dbReference type="OrthoDB" id="24355at2"/>